<evidence type="ECO:0000259" key="3">
    <source>
        <dbReference type="PROSITE" id="PS50853"/>
    </source>
</evidence>
<dbReference type="Gene3D" id="2.60.40.10">
    <property type="entry name" value="Immunoglobulins"/>
    <property type="match status" value="2"/>
</dbReference>
<dbReference type="STRING" id="947013.SAMN04488109_0416"/>
<protein>
    <submittedName>
        <fullName evidence="4">Por secretion system C-terminal sorting domain-containing protein</fullName>
    </submittedName>
</protein>
<dbReference type="InterPro" id="IPR013517">
    <property type="entry name" value="FG-GAP"/>
</dbReference>
<dbReference type="Pfam" id="PF13517">
    <property type="entry name" value="FG-GAP_3"/>
    <property type="match status" value="3"/>
</dbReference>
<dbReference type="SUPFAM" id="SSF49265">
    <property type="entry name" value="Fibronectin type III"/>
    <property type="match status" value="1"/>
</dbReference>
<keyword evidence="5" id="KW-1185">Reference proteome</keyword>
<dbReference type="InterPro" id="IPR026444">
    <property type="entry name" value="Secre_tail"/>
</dbReference>
<dbReference type="InterPro" id="IPR003961">
    <property type="entry name" value="FN3_dom"/>
</dbReference>
<accession>A0A1M5K2Q6</accession>
<keyword evidence="1 2" id="KW-0732">Signal</keyword>
<dbReference type="EMBL" id="FQWQ01000001">
    <property type="protein sequence ID" value="SHG47025.1"/>
    <property type="molecule type" value="Genomic_DNA"/>
</dbReference>
<gene>
    <name evidence="4" type="ORF">SAMN04488109_0416</name>
</gene>
<dbReference type="OrthoDB" id="937114at2"/>
<dbReference type="PROSITE" id="PS50853">
    <property type="entry name" value="FN3"/>
    <property type="match status" value="1"/>
</dbReference>
<dbReference type="PANTHER" id="PTHR46580:SF4">
    <property type="entry name" value="ATP_GTP-BINDING PROTEIN"/>
    <property type="match status" value="1"/>
</dbReference>
<dbReference type="InterPro" id="IPR028994">
    <property type="entry name" value="Integrin_alpha_N"/>
</dbReference>
<dbReference type="NCBIfam" id="TIGR04183">
    <property type="entry name" value="Por_Secre_tail"/>
    <property type="match status" value="1"/>
</dbReference>
<dbReference type="InterPro" id="IPR014756">
    <property type="entry name" value="Ig_E-set"/>
</dbReference>
<evidence type="ECO:0000256" key="1">
    <source>
        <dbReference type="ARBA" id="ARBA00022729"/>
    </source>
</evidence>
<dbReference type="AlphaFoldDB" id="A0A1M5K2Q6"/>
<feature type="domain" description="Fibronectin type-III" evidence="3">
    <location>
        <begin position="498"/>
        <end position="595"/>
    </location>
</feature>
<dbReference type="InterPro" id="IPR002909">
    <property type="entry name" value="IPT_dom"/>
</dbReference>
<dbReference type="CDD" id="cd00063">
    <property type="entry name" value="FN3"/>
    <property type="match status" value="1"/>
</dbReference>
<dbReference type="InterPro" id="IPR013783">
    <property type="entry name" value="Ig-like_fold"/>
</dbReference>
<reference evidence="4 5" key="1">
    <citation type="submission" date="2016-11" db="EMBL/GenBank/DDBJ databases">
        <authorList>
            <person name="Jaros S."/>
            <person name="Januszkiewicz K."/>
            <person name="Wedrychowicz H."/>
        </authorList>
    </citation>
    <scope>NUCLEOTIDE SEQUENCE [LARGE SCALE GENOMIC DNA]</scope>
    <source>
        <strain evidence="4 5">DSM 24574</strain>
    </source>
</reference>
<dbReference type="SUPFAM" id="SSF69318">
    <property type="entry name" value="Integrin alpha N-terminal domain"/>
    <property type="match status" value="2"/>
</dbReference>
<proteinExistence type="predicted"/>
<dbReference type="Gene3D" id="2.130.10.130">
    <property type="entry name" value="Integrin alpha, N-terminal"/>
    <property type="match status" value="2"/>
</dbReference>
<dbReference type="Pfam" id="PF01833">
    <property type="entry name" value="TIG"/>
    <property type="match status" value="1"/>
</dbReference>
<evidence type="ECO:0000313" key="5">
    <source>
        <dbReference type="Proteomes" id="UP000184212"/>
    </source>
</evidence>
<feature type="signal peptide" evidence="2">
    <location>
        <begin position="1"/>
        <end position="39"/>
    </location>
</feature>
<dbReference type="SUPFAM" id="SSF81296">
    <property type="entry name" value="E set domains"/>
    <property type="match status" value="1"/>
</dbReference>
<name>A0A1M5K2Q6_9BACT</name>
<organism evidence="4 5">
    <name type="scientific">Chryseolinea serpens</name>
    <dbReference type="NCBI Taxonomy" id="947013"/>
    <lineage>
        <taxon>Bacteria</taxon>
        <taxon>Pseudomonadati</taxon>
        <taxon>Bacteroidota</taxon>
        <taxon>Cytophagia</taxon>
        <taxon>Cytophagales</taxon>
        <taxon>Fulvivirgaceae</taxon>
        <taxon>Chryseolinea</taxon>
    </lineage>
</organism>
<evidence type="ECO:0000313" key="4">
    <source>
        <dbReference type="EMBL" id="SHG47025.1"/>
    </source>
</evidence>
<dbReference type="CDD" id="cd00603">
    <property type="entry name" value="IPT_PCSR"/>
    <property type="match status" value="1"/>
</dbReference>
<dbReference type="Pfam" id="PF18962">
    <property type="entry name" value="Por_Secre_tail"/>
    <property type="match status" value="1"/>
</dbReference>
<dbReference type="InterPro" id="IPR036116">
    <property type="entry name" value="FN3_sf"/>
</dbReference>
<dbReference type="PANTHER" id="PTHR46580">
    <property type="entry name" value="SENSOR KINASE-RELATED"/>
    <property type="match status" value="1"/>
</dbReference>
<dbReference type="Proteomes" id="UP000184212">
    <property type="component" value="Unassembled WGS sequence"/>
</dbReference>
<feature type="chain" id="PRO_5013291001" evidence="2">
    <location>
        <begin position="40"/>
        <end position="1211"/>
    </location>
</feature>
<sequence length="1211" mass="129297">MKRISIDLSLTLTITLMKNRTRCLLFCLSMGITSAIAQAPVVASFSPASGPAGTAVSITGENFSSTPADNIVYFGATRATVVAASATQLDVTAPWGATFKPITVTVNGLTAYSSKPFVVTFSSSGTFSNRTDFYGGMQTRWGIVGDVDGDGKTDLLAVDEAGNTVSVLRNTSTTGTLSWESFAPMITFPTGLNPYSLALGDLDGDGMQDLVVTNANGSSISVYRNTSSPGAIAFESAVDFESEQGPFFVSIRDLDGDGRLDIVTAVANNFGVGLVSIYRNTAVMGSITPGSFAPRVSIPAGNGGVWCVMLEDVDSDTKPDIIVSSGGDGQFSILKNVSTPGTLDAGSFAEKVNFHTGGYPAIMAVTDFDGDDKKDIAISASDSLFLFRNTSSPGVINTASFVQQDVLAPSGNWNPTAGDVDGDGKQDLLIRGPGGILIYKNNSTPGGFSFSMPSVLPMGDGSLGISVADLDGDGKSDLMLSHEIFNTLIVFQNIELTPPTALPADFVGNTGFEAKWMGLENTYEYHLDLSTTADFSSFVPGYENKIISLWNLGVIRSTVSGLAPNTDYFYRVRAITNNLTTPNSSTIVVHTTPHPAMASPNLWANQYGDWGEEEVQTMTSDDHGNIYVAGHFNGTLSFGSTTLTSQGDLDIFFARLDANGNAVWARSIGGPYYDNEVSIAVDDRGLYLTAQFGGDTDVDPGPASTMFSNEGQPYVNDGFFAKYNLNDGSLAWARKLTDAASWSSSSIGVDNSGVYLTGHYSGAVDFNPGAGVATLTSQGQDDVFLSKYTTRGNYVWARSMGGAGNDTSWGLLVDDSGVYIHGHYGDSGDFDPRSGEYILYGSGGFFGRYDLGTGNFRYAKSVGTGSIYSMCRFGNSLYLVGDFYGVIDADPDAGTSMIGSYEFNNVLIGKYGLSDGKYRWAQSLPTTGFALARKVLADPSGIYVSGLFGGSVDFDPGVNEAGRSNARTEAFSAHYSFYDGSLDWAKALGQPSGYSVSIAATMTRTGYYLAGLFGDTVNFDPYTGNTLRTGVANNDVFIAKYQRSCMDIDKPLITSLSHSENLLLRSSSATDNQWFKNNEAIKGATDQILKVRSSGSYTVQVNHHGCSSPMSDAFVVTKKPGHWNFSDETNAGSNIRLYPNPAYDILNIDWQDLDGDVPTSVTITDAFGRKVFNRTMSIEESVLDISNLSAGLYIFQVRQGDRVYDQRFIKK</sequence>
<evidence type="ECO:0000256" key="2">
    <source>
        <dbReference type="SAM" id="SignalP"/>
    </source>
</evidence>